<dbReference type="SUPFAM" id="SSF53850">
    <property type="entry name" value="Periplasmic binding protein-like II"/>
    <property type="match status" value="1"/>
</dbReference>
<dbReference type="InterPro" id="IPR030678">
    <property type="entry name" value="Peptide/Ni-bd"/>
</dbReference>
<dbReference type="PANTHER" id="PTHR30290:SF34">
    <property type="entry name" value="ABC TRANSPORTER, PERIPLASMIC OLIGO-PEPTIDE BINDING PROTEIN, PUTATIVE-RELATED"/>
    <property type="match status" value="1"/>
</dbReference>
<dbReference type="Gene3D" id="3.90.76.10">
    <property type="entry name" value="Dipeptide-binding Protein, Domain 1"/>
    <property type="match status" value="1"/>
</dbReference>
<feature type="signal peptide" evidence="4">
    <location>
        <begin position="1"/>
        <end position="24"/>
    </location>
</feature>
<gene>
    <name evidence="6" type="ORF">E9232_003483</name>
</gene>
<name>A0ABU1JQS3_9PROT</name>
<sequence>MKTTIRGLVAAIVIGCAAALPAVAETPKDTLVQAYRIDDIITLDPAEVFEFSTSEYVAQVYDRLIYYNAKDPAHFTPGIAESWTVSDDGTTYSFKIRDGVKFQSGNLLTAEDAAFSLRRAIKLNLGPAFIIGQFGLTADNVDGMVTAPDARTLVFKTDKAYAPSFVLNCLSATVGAVVDSKLVEANAKDGDFGHGWLNTHSAGTGAYKLVTWKPNESLVLERFDDYWQGKPGFRRIFYRHVLDPTSQLLLLQKGDIDIARGLTGEQIESLKSSPDITLQEVPRGAIWYLAMNTLTEPLKKVEVRQALKYLIDYQGMANSFMKGRGVLQEHFLPRGFLGALDDQPFSLDVAKAKALLAQGGYPDGFKITMDVTDGSPNLDMAQSIQSTFAKAGVELQIIASDDKQQTSRIRARKHETAIGRWGPDYQDPHTNAQTFAMNVDNGDNPPMKTSAWRNAWDIPDLTKETAAAVLETDTAKRQALYEALQRKVEQTSPFAFMFQQVEVVAARKNVQGLIWGPGTENDFFWQGKKE</sequence>
<feature type="chain" id="PRO_5046157096" evidence="4">
    <location>
        <begin position="25"/>
        <end position="530"/>
    </location>
</feature>
<evidence type="ECO:0000256" key="1">
    <source>
        <dbReference type="ARBA" id="ARBA00004418"/>
    </source>
</evidence>
<dbReference type="Proteomes" id="UP001262410">
    <property type="component" value="Unassembled WGS sequence"/>
</dbReference>
<accession>A0ABU1JQS3</accession>
<comment type="caution">
    <text evidence="6">The sequence shown here is derived from an EMBL/GenBank/DDBJ whole genome shotgun (WGS) entry which is preliminary data.</text>
</comment>
<evidence type="ECO:0000256" key="4">
    <source>
        <dbReference type="SAM" id="SignalP"/>
    </source>
</evidence>
<dbReference type="InterPro" id="IPR023765">
    <property type="entry name" value="SBP_5_CS"/>
</dbReference>
<dbReference type="InterPro" id="IPR000914">
    <property type="entry name" value="SBP_5_dom"/>
</dbReference>
<dbReference type="Gene3D" id="3.10.105.10">
    <property type="entry name" value="Dipeptide-binding Protein, Domain 3"/>
    <property type="match status" value="1"/>
</dbReference>
<comment type="subcellular location">
    <subcellularLocation>
        <location evidence="1">Periplasm</location>
    </subcellularLocation>
</comment>
<evidence type="ECO:0000313" key="6">
    <source>
        <dbReference type="EMBL" id="MDR6290957.1"/>
    </source>
</evidence>
<reference evidence="6 7" key="1">
    <citation type="submission" date="2023-07" db="EMBL/GenBank/DDBJ databases">
        <title>Sorghum-associated microbial communities from plants grown in Nebraska, USA.</title>
        <authorList>
            <person name="Schachtman D."/>
        </authorList>
    </citation>
    <scope>NUCLEOTIDE SEQUENCE [LARGE SCALE GENOMIC DNA]</scope>
    <source>
        <strain evidence="6 7">584</strain>
    </source>
</reference>
<dbReference type="Gene3D" id="3.40.190.10">
    <property type="entry name" value="Periplasmic binding protein-like II"/>
    <property type="match status" value="1"/>
</dbReference>
<evidence type="ECO:0000259" key="5">
    <source>
        <dbReference type="Pfam" id="PF00496"/>
    </source>
</evidence>
<keyword evidence="7" id="KW-1185">Reference proteome</keyword>
<dbReference type="PROSITE" id="PS01040">
    <property type="entry name" value="SBP_BACTERIAL_5"/>
    <property type="match status" value="1"/>
</dbReference>
<comment type="similarity">
    <text evidence="2">Belongs to the bacterial solute-binding protein 5 family.</text>
</comment>
<dbReference type="CDD" id="cd08512">
    <property type="entry name" value="PBP2_NikA_DppA_OppA_like_7"/>
    <property type="match status" value="1"/>
</dbReference>
<dbReference type="Pfam" id="PF00496">
    <property type="entry name" value="SBP_bac_5"/>
    <property type="match status" value="1"/>
</dbReference>
<dbReference type="InterPro" id="IPR039424">
    <property type="entry name" value="SBP_5"/>
</dbReference>
<evidence type="ECO:0000256" key="3">
    <source>
        <dbReference type="ARBA" id="ARBA00022729"/>
    </source>
</evidence>
<evidence type="ECO:0000256" key="2">
    <source>
        <dbReference type="ARBA" id="ARBA00005695"/>
    </source>
</evidence>
<feature type="domain" description="Solute-binding protein family 5" evidence="5">
    <location>
        <begin position="75"/>
        <end position="439"/>
    </location>
</feature>
<dbReference type="EMBL" id="JAVDPW010000006">
    <property type="protein sequence ID" value="MDR6290957.1"/>
    <property type="molecule type" value="Genomic_DNA"/>
</dbReference>
<dbReference type="PIRSF" id="PIRSF002741">
    <property type="entry name" value="MppA"/>
    <property type="match status" value="1"/>
</dbReference>
<dbReference type="RefSeq" id="WP_309795807.1">
    <property type="nucleotide sequence ID" value="NZ_JAVDPW010000006.1"/>
</dbReference>
<dbReference type="PANTHER" id="PTHR30290">
    <property type="entry name" value="PERIPLASMIC BINDING COMPONENT OF ABC TRANSPORTER"/>
    <property type="match status" value="1"/>
</dbReference>
<proteinExistence type="inferred from homology"/>
<protein>
    <submittedName>
        <fullName evidence="6">Peptide/nickel transport system substrate-binding protein</fullName>
    </submittedName>
</protein>
<organism evidence="6 7">
    <name type="scientific">Inquilinus ginsengisoli</name>
    <dbReference type="NCBI Taxonomy" id="363840"/>
    <lineage>
        <taxon>Bacteria</taxon>
        <taxon>Pseudomonadati</taxon>
        <taxon>Pseudomonadota</taxon>
        <taxon>Alphaproteobacteria</taxon>
        <taxon>Rhodospirillales</taxon>
        <taxon>Rhodospirillaceae</taxon>
        <taxon>Inquilinus</taxon>
    </lineage>
</organism>
<keyword evidence="3 4" id="KW-0732">Signal</keyword>
<evidence type="ECO:0000313" key="7">
    <source>
        <dbReference type="Proteomes" id="UP001262410"/>
    </source>
</evidence>